<organism evidence="2 3">
    <name type="scientific">Phytophthora sojae (strain P6497)</name>
    <name type="common">Soybean stem and root rot agent</name>
    <name type="synonym">Phytophthora megasperma f. sp. glycines</name>
    <dbReference type="NCBI Taxonomy" id="1094619"/>
    <lineage>
        <taxon>Eukaryota</taxon>
        <taxon>Sar</taxon>
        <taxon>Stramenopiles</taxon>
        <taxon>Oomycota</taxon>
        <taxon>Peronosporomycetes</taxon>
        <taxon>Peronosporales</taxon>
        <taxon>Peronosporaceae</taxon>
        <taxon>Phytophthora</taxon>
    </lineage>
</organism>
<dbReference type="Proteomes" id="UP000002640">
    <property type="component" value="Unassembled WGS sequence"/>
</dbReference>
<dbReference type="KEGG" id="psoj:PHYSODRAFT_335448"/>
<gene>
    <name evidence="2" type="ORF">PHYSODRAFT_335448</name>
</gene>
<keyword evidence="3" id="KW-1185">Reference proteome</keyword>
<evidence type="ECO:0008006" key="4">
    <source>
        <dbReference type="Google" id="ProtNLM"/>
    </source>
</evidence>
<dbReference type="AlphaFoldDB" id="G4ZV78"/>
<dbReference type="STRING" id="1094619.G4ZV78"/>
<evidence type="ECO:0000256" key="1">
    <source>
        <dbReference type="SAM" id="SignalP"/>
    </source>
</evidence>
<keyword evidence="1" id="KW-0732">Signal</keyword>
<dbReference type="InterPro" id="IPR029058">
    <property type="entry name" value="AB_hydrolase_fold"/>
</dbReference>
<proteinExistence type="predicted"/>
<dbReference type="InParanoid" id="G4ZV78"/>
<dbReference type="SUPFAM" id="SSF53474">
    <property type="entry name" value="alpha/beta-Hydrolases"/>
    <property type="match status" value="1"/>
</dbReference>
<feature type="signal peptide" evidence="1">
    <location>
        <begin position="1"/>
        <end position="21"/>
    </location>
</feature>
<dbReference type="GeneID" id="20647019"/>
<name>G4ZV78_PHYSP</name>
<dbReference type="RefSeq" id="XP_009531131.1">
    <property type="nucleotide sequence ID" value="XM_009532836.1"/>
</dbReference>
<evidence type="ECO:0000313" key="3">
    <source>
        <dbReference type="Proteomes" id="UP000002640"/>
    </source>
</evidence>
<dbReference type="EMBL" id="JH159156">
    <property type="protein sequence ID" value="EGZ13702.1"/>
    <property type="molecule type" value="Genomic_DNA"/>
</dbReference>
<evidence type="ECO:0000313" key="2">
    <source>
        <dbReference type="EMBL" id="EGZ13702.1"/>
    </source>
</evidence>
<sequence length="458" mass="50378">MLFYRALAVVVLCASVHTTAATNATKRPLNGWYPCSELTFADPRTGERLETQDAECAIYSARLCYPGICVPPATVDPTVDFFVKRIPATAGNAATASKTWFFSGGPGLSSGNTQSWFALSCIKFSDPLMLESPMAMIWIDLEKRMREIHEGAVNVYSLDHRGTGRSTPFNCFGISLRPLSPVQHRISRLHLRVLQWSEHGESYGTALIERLMHLNPVSVKGYILDGVATTSGASLDKFEYYSKRDADLGEVGEYFMGLCALDGACKAHFPSGNLSSALRDLLTTLDTNLNSTCSTLISVGEDSNIPSDTLKPILATLLREAGTWTLFPPVVYKLSRCNENDVNVLNQFFTFYASYTTYPSNTESIPLARLLNSLIMFSEMWEAPTPSNDDLYARFANASITSGDMNGEATTYCAFSKEKSAVCNEINGELNVGNYDGDGIIYKRDRYWSKAATLSVCC</sequence>
<reference evidence="2 3" key="1">
    <citation type="journal article" date="2006" name="Science">
        <title>Phytophthora genome sequences uncover evolutionary origins and mechanisms of pathogenesis.</title>
        <authorList>
            <person name="Tyler B.M."/>
            <person name="Tripathy S."/>
            <person name="Zhang X."/>
            <person name="Dehal P."/>
            <person name="Jiang R.H."/>
            <person name="Aerts A."/>
            <person name="Arredondo F.D."/>
            <person name="Baxter L."/>
            <person name="Bensasson D."/>
            <person name="Beynon J.L."/>
            <person name="Chapman J."/>
            <person name="Damasceno C.M."/>
            <person name="Dorrance A.E."/>
            <person name="Dou D."/>
            <person name="Dickerman A.W."/>
            <person name="Dubchak I.L."/>
            <person name="Garbelotto M."/>
            <person name="Gijzen M."/>
            <person name="Gordon S.G."/>
            <person name="Govers F."/>
            <person name="Grunwald N.J."/>
            <person name="Huang W."/>
            <person name="Ivors K.L."/>
            <person name="Jones R.W."/>
            <person name="Kamoun S."/>
            <person name="Krampis K."/>
            <person name="Lamour K.H."/>
            <person name="Lee M.K."/>
            <person name="McDonald W.H."/>
            <person name="Medina M."/>
            <person name="Meijer H.J."/>
            <person name="Nordberg E.K."/>
            <person name="Maclean D.J."/>
            <person name="Ospina-Giraldo M.D."/>
            <person name="Morris P.F."/>
            <person name="Phuntumart V."/>
            <person name="Putnam N.H."/>
            <person name="Rash S."/>
            <person name="Rose J.K."/>
            <person name="Sakihama Y."/>
            <person name="Salamov A.A."/>
            <person name="Savidor A."/>
            <person name="Scheuring C.F."/>
            <person name="Smith B.M."/>
            <person name="Sobral B.W."/>
            <person name="Terry A."/>
            <person name="Torto-Alalibo T.A."/>
            <person name="Win J."/>
            <person name="Xu Z."/>
            <person name="Zhang H."/>
            <person name="Grigoriev I.V."/>
            <person name="Rokhsar D.S."/>
            <person name="Boore J.L."/>
        </authorList>
    </citation>
    <scope>NUCLEOTIDE SEQUENCE [LARGE SCALE GENOMIC DNA]</scope>
    <source>
        <strain evidence="2 3">P6497</strain>
    </source>
</reference>
<protein>
    <recommendedName>
        <fullName evidence="4">AB hydrolase-1 domain-containing protein</fullName>
    </recommendedName>
</protein>
<dbReference type="Gene3D" id="3.40.50.1820">
    <property type="entry name" value="alpha/beta hydrolase"/>
    <property type="match status" value="1"/>
</dbReference>
<accession>G4ZV78</accession>
<feature type="chain" id="PRO_5003472855" description="AB hydrolase-1 domain-containing protein" evidence="1">
    <location>
        <begin position="22"/>
        <end position="458"/>
    </location>
</feature>